<dbReference type="Pfam" id="PF01381">
    <property type="entry name" value="HTH_3"/>
    <property type="match status" value="1"/>
</dbReference>
<sequence>MLIETKEPIPHITNSNSTEVAMKERWIYPNLKLRVYTTGMRQNRLAKLVGIDEAYLSRIINGVRVPGKQMQAQIAQVLGCEAEWLFQQSSIEIPSHLIGIEQKQESAGSQA</sequence>
<accession>A0AAU7DDA6</accession>
<dbReference type="SMART" id="SM00530">
    <property type="entry name" value="HTH_XRE"/>
    <property type="match status" value="1"/>
</dbReference>
<feature type="domain" description="HTH cro/C1-type" evidence="1">
    <location>
        <begin position="39"/>
        <end position="85"/>
    </location>
</feature>
<reference evidence="2" key="1">
    <citation type="submission" date="2023-03" db="EMBL/GenBank/DDBJ databases">
        <title>Edaphobacter sp.</title>
        <authorList>
            <person name="Huber K.J."/>
            <person name="Papendorf J."/>
            <person name="Pilke C."/>
            <person name="Bunk B."/>
            <person name="Sproeer C."/>
            <person name="Pester M."/>
        </authorList>
    </citation>
    <scope>NUCLEOTIDE SEQUENCE</scope>
    <source>
        <strain evidence="2">DSM 110680</strain>
    </source>
</reference>
<organism evidence="2">
    <name type="scientific">Telmatobacter sp. DSM 110680</name>
    <dbReference type="NCBI Taxonomy" id="3036704"/>
    <lineage>
        <taxon>Bacteria</taxon>
        <taxon>Pseudomonadati</taxon>
        <taxon>Acidobacteriota</taxon>
        <taxon>Terriglobia</taxon>
        <taxon>Terriglobales</taxon>
        <taxon>Acidobacteriaceae</taxon>
        <taxon>Telmatobacter</taxon>
    </lineage>
</organism>
<dbReference type="PROSITE" id="PS50943">
    <property type="entry name" value="HTH_CROC1"/>
    <property type="match status" value="1"/>
</dbReference>
<dbReference type="RefSeq" id="WP_348260874.1">
    <property type="nucleotide sequence ID" value="NZ_CP121196.1"/>
</dbReference>
<dbReference type="EMBL" id="CP121196">
    <property type="protein sequence ID" value="XBH15640.1"/>
    <property type="molecule type" value="Genomic_DNA"/>
</dbReference>
<evidence type="ECO:0000313" key="2">
    <source>
        <dbReference type="EMBL" id="XBH15640.1"/>
    </source>
</evidence>
<name>A0AAU7DDA6_9BACT</name>
<evidence type="ECO:0000259" key="1">
    <source>
        <dbReference type="PROSITE" id="PS50943"/>
    </source>
</evidence>
<dbReference type="CDD" id="cd00093">
    <property type="entry name" value="HTH_XRE"/>
    <property type="match status" value="1"/>
</dbReference>
<dbReference type="InterPro" id="IPR010982">
    <property type="entry name" value="Lambda_DNA-bd_dom_sf"/>
</dbReference>
<dbReference type="InterPro" id="IPR001387">
    <property type="entry name" value="Cro/C1-type_HTH"/>
</dbReference>
<gene>
    <name evidence="2" type="ORF">P8935_13785</name>
</gene>
<dbReference type="SUPFAM" id="SSF47413">
    <property type="entry name" value="lambda repressor-like DNA-binding domains"/>
    <property type="match status" value="1"/>
</dbReference>
<dbReference type="GO" id="GO:0003677">
    <property type="term" value="F:DNA binding"/>
    <property type="evidence" value="ECO:0007669"/>
    <property type="project" value="InterPro"/>
</dbReference>
<protein>
    <submittedName>
        <fullName evidence="2">Helix-turn-helix transcriptional regulator</fullName>
    </submittedName>
</protein>
<dbReference type="Gene3D" id="1.10.260.40">
    <property type="entry name" value="lambda repressor-like DNA-binding domains"/>
    <property type="match status" value="1"/>
</dbReference>
<proteinExistence type="predicted"/>
<dbReference type="AlphaFoldDB" id="A0AAU7DDA6"/>